<dbReference type="InterPro" id="IPR039422">
    <property type="entry name" value="MarR/SlyA-like"/>
</dbReference>
<dbReference type="PRINTS" id="PR00598">
    <property type="entry name" value="HTHMARR"/>
</dbReference>
<comment type="caution">
    <text evidence="2">The sequence shown here is derived from an EMBL/GenBank/DDBJ whole genome shotgun (WGS) entry which is preliminary data.</text>
</comment>
<feature type="domain" description="HTH marR-type" evidence="1">
    <location>
        <begin position="1"/>
        <end position="137"/>
    </location>
</feature>
<reference evidence="3" key="1">
    <citation type="journal article" date="2019" name="Int. J. Syst. Evol. Microbiol.">
        <title>The Global Catalogue of Microorganisms (GCM) 10K type strain sequencing project: providing services to taxonomists for standard genome sequencing and annotation.</title>
        <authorList>
            <consortium name="The Broad Institute Genomics Platform"/>
            <consortium name="The Broad Institute Genome Sequencing Center for Infectious Disease"/>
            <person name="Wu L."/>
            <person name="Ma J."/>
        </authorList>
    </citation>
    <scope>NUCLEOTIDE SEQUENCE [LARGE SCALE GENOMIC DNA]</scope>
    <source>
        <strain evidence="3">CCUG 54523</strain>
    </source>
</reference>
<dbReference type="InterPro" id="IPR036388">
    <property type="entry name" value="WH-like_DNA-bd_sf"/>
</dbReference>
<dbReference type="InterPro" id="IPR000835">
    <property type="entry name" value="HTH_MarR-typ"/>
</dbReference>
<name>A0ABW3AFB9_9MICO</name>
<organism evidence="2 3">
    <name type="scientific">Microbacterium insulae</name>
    <dbReference type="NCBI Taxonomy" id="483014"/>
    <lineage>
        <taxon>Bacteria</taxon>
        <taxon>Bacillati</taxon>
        <taxon>Actinomycetota</taxon>
        <taxon>Actinomycetes</taxon>
        <taxon>Micrococcales</taxon>
        <taxon>Microbacteriaceae</taxon>
        <taxon>Microbacterium</taxon>
    </lineage>
</organism>
<dbReference type="PANTHER" id="PTHR33164:SF104">
    <property type="entry name" value="TRANSCRIPTIONAL REGULATORY PROTEIN"/>
    <property type="match status" value="1"/>
</dbReference>
<dbReference type="EMBL" id="JBHTII010000001">
    <property type="protein sequence ID" value="MFD0789701.1"/>
    <property type="molecule type" value="Genomic_DNA"/>
</dbReference>
<proteinExistence type="predicted"/>
<gene>
    <name evidence="2" type="ORF">ACFQ0P_04770</name>
</gene>
<dbReference type="Proteomes" id="UP001597055">
    <property type="component" value="Unassembled WGS sequence"/>
</dbReference>
<protein>
    <submittedName>
        <fullName evidence="2">MarR family transcriptional regulator</fullName>
    </submittedName>
</protein>
<evidence type="ECO:0000259" key="1">
    <source>
        <dbReference type="PROSITE" id="PS50995"/>
    </source>
</evidence>
<dbReference type="Pfam" id="PF12802">
    <property type="entry name" value="MarR_2"/>
    <property type="match status" value="1"/>
</dbReference>
<accession>A0ABW3AFB9</accession>
<dbReference type="SMART" id="SM00347">
    <property type="entry name" value="HTH_MARR"/>
    <property type="match status" value="1"/>
</dbReference>
<keyword evidence="3" id="KW-1185">Reference proteome</keyword>
<dbReference type="SUPFAM" id="SSF46785">
    <property type="entry name" value="Winged helix' DNA-binding domain"/>
    <property type="match status" value="1"/>
</dbReference>
<dbReference type="PROSITE" id="PS50995">
    <property type="entry name" value="HTH_MARR_2"/>
    <property type="match status" value="1"/>
</dbReference>
<dbReference type="InterPro" id="IPR036390">
    <property type="entry name" value="WH_DNA-bd_sf"/>
</dbReference>
<dbReference type="Gene3D" id="1.10.10.10">
    <property type="entry name" value="Winged helix-like DNA-binding domain superfamily/Winged helix DNA-binding domain"/>
    <property type="match status" value="1"/>
</dbReference>
<sequence>MASAPTRVRSALLAYLEARTTAVTAARRELGLGEGDARALLHIAEHPGIRPTQLREHLAITSAGVTALIDRLVDRGIVRRDVDPDDRRVNRISVTVDLEDDPWSQLTRFDTDFDQEVLDVDELRGEDFCDLLESLTSATVLRGSR</sequence>
<evidence type="ECO:0000313" key="3">
    <source>
        <dbReference type="Proteomes" id="UP001597055"/>
    </source>
</evidence>
<dbReference type="PANTHER" id="PTHR33164">
    <property type="entry name" value="TRANSCRIPTIONAL REGULATOR, MARR FAMILY"/>
    <property type="match status" value="1"/>
</dbReference>
<evidence type="ECO:0000313" key="2">
    <source>
        <dbReference type="EMBL" id="MFD0789701.1"/>
    </source>
</evidence>
<dbReference type="RefSeq" id="WP_204980884.1">
    <property type="nucleotide sequence ID" value="NZ_JBHTII010000001.1"/>
</dbReference>